<evidence type="ECO:0000313" key="4">
    <source>
        <dbReference type="EMBL" id="SDZ13329.1"/>
    </source>
</evidence>
<dbReference type="AlphaFoldDB" id="A0A1H3QKS5"/>
<feature type="compositionally biased region" description="Low complexity" evidence="1">
    <location>
        <begin position="174"/>
        <end position="183"/>
    </location>
</feature>
<dbReference type="Pfam" id="PF00226">
    <property type="entry name" value="DnaJ"/>
    <property type="match status" value="1"/>
</dbReference>
<dbReference type="PANTHER" id="PTHR43096:SF58">
    <property type="entry name" value="CHAPERONE DNAJ-DOMAIN SUPERFAMILY PROTEIN"/>
    <property type="match status" value="1"/>
</dbReference>
<organism evidence="4 5">
    <name type="scientific">Herbiconiux ginsengi</name>
    <dbReference type="NCBI Taxonomy" id="381665"/>
    <lineage>
        <taxon>Bacteria</taxon>
        <taxon>Bacillati</taxon>
        <taxon>Actinomycetota</taxon>
        <taxon>Actinomycetes</taxon>
        <taxon>Micrococcales</taxon>
        <taxon>Microbacteriaceae</taxon>
        <taxon>Herbiconiux</taxon>
    </lineage>
</organism>
<dbReference type="Gene3D" id="1.10.287.110">
    <property type="entry name" value="DnaJ domain"/>
    <property type="match status" value="1"/>
</dbReference>
<proteinExistence type="predicted"/>
<dbReference type="GO" id="GO:0005737">
    <property type="term" value="C:cytoplasm"/>
    <property type="evidence" value="ECO:0007669"/>
    <property type="project" value="TreeGrafter"/>
</dbReference>
<dbReference type="PRINTS" id="PR00625">
    <property type="entry name" value="JDOMAIN"/>
</dbReference>
<feature type="domain" description="NERD" evidence="3">
    <location>
        <begin position="231"/>
        <end position="343"/>
    </location>
</feature>
<feature type="compositionally biased region" description="Low complexity" evidence="1">
    <location>
        <begin position="148"/>
        <end position="161"/>
    </location>
</feature>
<evidence type="ECO:0000259" key="2">
    <source>
        <dbReference type="PROSITE" id="PS50076"/>
    </source>
</evidence>
<feature type="region of interest" description="Disordered" evidence="1">
    <location>
        <begin position="135"/>
        <end position="190"/>
    </location>
</feature>
<dbReference type="STRING" id="381665.SAMN05216554_2561"/>
<evidence type="ECO:0000313" key="5">
    <source>
        <dbReference type="Proteomes" id="UP000198891"/>
    </source>
</evidence>
<dbReference type="PANTHER" id="PTHR43096">
    <property type="entry name" value="DNAJ HOMOLOG 1, MITOCHONDRIAL-RELATED"/>
    <property type="match status" value="1"/>
</dbReference>
<dbReference type="InterPro" id="IPR011528">
    <property type="entry name" value="NERD"/>
</dbReference>
<gene>
    <name evidence="4" type="ORF">SAMN05216554_2561</name>
</gene>
<feature type="domain" description="J" evidence="2">
    <location>
        <begin position="74"/>
        <end position="135"/>
    </location>
</feature>
<dbReference type="GO" id="GO:0042026">
    <property type="term" value="P:protein refolding"/>
    <property type="evidence" value="ECO:0007669"/>
    <property type="project" value="TreeGrafter"/>
</dbReference>
<dbReference type="EMBL" id="FNPZ01000002">
    <property type="protein sequence ID" value="SDZ13329.1"/>
    <property type="molecule type" value="Genomic_DNA"/>
</dbReference>
<dbReference type="SMART" id="SM00271">
    <property type="entry name" value="DnaJ"/>
    <property type="match status" value="1"/>
</dbReference>
<sequence>MFGRGRCRGLALTLGRRARPAAFDLVFLTLGRRARPAAVRLVCALWANNQPASGRAPVLARYRCRVSDSPAARTPYEVLGVDPAAGDDELKRAYRRLLRQTHPDTGGDAALFVQLQHAWERVGTPEDRAAYDRGQGARTMAPGGYGSGEAHAAGASGSASTPGGGFQSGFRTGRAASSSVRARSYGHPGGQEREHYLTLLREWVGRGASIPDPYDPALVRSAPREIRGWLAKAIAEEATAGIVGTLGIGYTIWNNVLTGRTAGGVAETIDHVVLGPAGLFAIQSEDWGGEVRLHKGEIVGDGVHRDEEPLHELSRGARSLGRSLGVKFTNLVVVVPDAALAEPMHVVQRGRLAGAIVVRRSLLPQLLRNGVGTADRASIDRAFELRPRLQSGIRLA</sequence>
<dbReference type="InterPro" id="IPR036869">
    <property type="entry name" value="J_dom_sf"/>
</dbReference>
<protein>
    <submittedName>
        <fullName evidence="4">Nuclease-related domain-containing protein</fullName>
    </submittedName>
</protein>
<dbReference type="PROSITE" id="PS50965">
    <property type="entry name" value="NERD"/>
    <property type="match status" value="1"/>
</dbReference>
<evidence type="ECO:0000256" key="1">
    <source>
        <dbReference type="SAM" id="MobiDB-lite"/>
    </source>
</evidence>
<dbReference type="SUPFAM" id="SSF46565">
    <property type="entry name" value="Chaperone J-domain"/>
    <property type="match status" value="1"/>
</dbReference>
<dbReference type="CDD" id="cd06257">
    <property type="entry name" value="DnaJ"/>
    <property type="match status" value="1"/>
</dbReference>
<reference evidence="4 5" key="1">
    <citation type="submission" date="2016-10" db="EMBL/GenBank/DDBJ databases">
        <authorList>
            <person name="de Groot N.N."/>
        </authorList>
    </citation>
    <scope>NUCLEOTIDE SEQUENCE [LARGE SCALE GENOMIC DNA]</scope>
    <source>
        <strain evidence="4 5">CGMCC 4.3491</strain>
    </source>
</reference>
<dbReference type="GO" id="GO:0051082">
    <property type="term" value="F:unfolded protein binding"/>
    <property type="evidence" value="ECO:0007669"/>
    <property type="project" value="TreeGrafter"/>
</dbReference>
<name>A0A1H3QKS5_9MICO</name>
<dbReference type="Proteomes" id="UP000198891">
    <property type="component" value="Unassembled WGS sequence"/>
</dbReference>
<evidence type="ECO:0000259" key="3">
    <source>
        <dbReference type="PROSITE" id="PS50965"/>
    </source>
</evidence>
<dbReference type="Pfam" id="PF08378">
    <property type="entry name" value="NERD"/>
    <property type="match status" value="1"/>
</dbReference>
<keyword evidence="5" id="KW-1185">Reference proteome</keyword>
<dbReference type="InterPro" id="IPR001623">
    <property type="entry name" value="DnaJ_domain"/>
</dbReference>
<accession>A0A1H3QKS5</accession>
<dbReference type="PROSITE" id="PS50076">
    <property type="entry name" value="DNAJ_2"/>
    <property type="match status" value="1"/>
</dbReference>